<evidence type="ECO:0000256" key="1">
    <source>
        <dbReference type="SAM" id="Phobius"/>
    </source>
</evidence>
<proteinExistence type="predicted"/>
<dbReference type="RefSeq" id="WP_073260459.1">
    <property type="nucleotide sequence ID" value="NZ_FRCS01000008.1"/>
</dbReference>
<keyword evidence="1" id="KW-0812">Transmembrane</keyword>
<gene>
    <name evidence="2" type="ORF">SAMN05443668_108222</name>
</gene>
<evidence type="ECO:0008006" key="4">
    <source>
        <dbReference type="Google" id="ProtNLM"/>
    </source>
</evidence>
<reference evidence="2 3" key="1">
    <citation type="submission" date="2016-11" db="EMBL/GenBank/DDBJ databases">
        <authorList>
            <person name="Jaros S."/>
            <person name="Januszkiewicz K."/>
            <person name="Wedrychowicz H."/>
        </authorList>
    </citation>
    <scope>NUCLEOTIDE SEQUENCE [LARGE SCALE GENOMIC DNA]</scope>
    <source>
        <strain evidence="2 3">DSM 46144</strain>
    </source>
</reference>
<dbReference type="Pfam" id="PF11755">
    <property type="entry name" value="DUF3311"/>
    <property type="match status" value="1"/>
</dbReference>
<keyword evidence="3" id="KW-1185">Reference proteome</keyword>
<evidence type="ECO:0000313" key="3">
    <source>
        <dbReference type="Proteomes" id="UP000184440"/>
    </source>
</evidence>
<dbReference type="EMBL" id="FRCS01000008">
    <property type="protein sequence ID" value="SHN42477.1"/>
    <property type="molecule type" value="Genomic_DNA"/>
</dbReference>
<dbReference type="OrthoDB" id="123261at2"/>
<accession>A0A1M7R841</accession>
<protein>
    <recommendedName>
        <fullName evidence="4">DUF3311 domain-containing protein</fullName>
    </recommendedName>
</protein>
<keyword evidence="1" id="KW-1133">Transmembrane helix</keyword>
<evidence type="ECO:0000313" key="2">
    <source>
        <dbReference type="EMBL" id="SHN42477.1"/>
    </source>
</evidence>
<organism evidence="2 3">
    <name type="scientific">Cryptosporangium aurantiacum</name>
    <dbReference type="NCBI Taxonomy" id="134849"/>
    <lineage>
        <taxon>Bacteria</taxon>
        <taxon>Bacillati</taxon>
        <taxon>Actinomycetota</taxon>
        <taxon>Actinomycetes</taxon>
        <taxon>Cryptosporangiales</taxon>
        <taxon>Cryptosporangiaceae</taxon>
        <taxon>Cryptosporangium</taxon>
    </lineage>
</organism>
<sequence length="79" mass="9401">MSTTEETPSPPPSEPPVRSDRNHWYWLLLVPIVIPLMPMLYNHTDPILWGIPRFYWLQLLFVVLSVGITLVVYRQTRRR</sequence>
<dbReference type="InterPro" id="IPR021741">
    <property type="entry name" value="DUF3311"/>
</dbReference>
<feature type="transmembrane region" description="Helical" evidence="1">
    <location>
        <begin position="24"/>
        <end position="41"/>
    </location>
</feature>
<dbReference type="STRING" id="134849.SAMN05443668_108222"/>
<dbReference type="AlphaFoldDB" id="A0A1M7R841"/>
<dbReference type="Proteomes" id="UP000184440">
    <property type="component" value="Unassembled WGS sequence"/>
</dbReference>
<feature type="transmembrane region" description="Helical" evidence="1">
    <location>
        <begin position="53"/>
        <end position="73"/>
    </location>
</feature>
<name>A0A1M7R841_9ACTN</name>
<keyword evidence="1" id="KW-0472">Membrane</keyword>